<organism evidence="3">
    <name type="scientific">Amphimedon queenslandica</name>
    <name type="common">Sponge</name>
    <dbReference type="NCBI Taxonomy" id="400682"/>
    <lineage>
        <taxon>Eukaryota</taxon>
        <taxon>Metazoa</taxon>
        <taxon>Porifera</taxon>
        <taxon>Demospongiae</taxon>
        <taxon>Heteroscleromorpha</taxon>
        <taxon>Haplosclerida</taxon>
        <taxon>Niphatidae</taxon>
        <taxon>Amphimedon</taxon>
    </lineage>
</organism>
<dbReference type="PANTHER" id="PTHR11972:SF58">
    <property type="entry name" value="NADPH OXIDASE 5"/>
    <property type="match status" value="1"/>
</dbReference>
<dbReference type="EnsemblMetazoa" id="Aqu2.1.14887_001">
    <property type="protein sequence ID" value="Aqu2.1.14887_001"/>
    <property type="gene ID" value="Aqu2.1.14887"/>
</dbReference>
<dbReference type="GO" id="GO:0043020">
    <property type="term" value="C:NADPH oxidase complex"/>
    <property type="evidence" value="ECO:0007669"/>
    <property type="project" value="TreeGrafter"/>
</dbReference>
<dbReference type="InterPro" id="IPR039261">
    <property type="entry name" value="FNR_nucleotide-bd"/>
</dbReference>
<dbReference type="InterPro" id="IPR013121">
    <property type="entry name" value="Fe_red_NAD-bd_6"/>
</dbReference>
<dbReference type="OMA" id="HASLCDE"/>
<dbReference type="InterPro" id="IPR050369">
    <property type="entry name" value="RBOH/FRE"/>
</dbReference>
<evidence type="ECO:0000313" key="3">
    <source>
        <dbReference type="EnsemblMetazoa" id="Aqu2.1.14887_001"/>
    </source>
</evidence>
<dbReference type="AlphaFoldDB" id="A0A1X7TJB0"/>
<keyword evidence="1" id="KW-0560">Oxidoreductase</keyword>
<reference evidence="3" key="1">
    <citation type="submission" date="2017-05" db="UniProtKB">
        <authorList>
            <consortium name="EnsemblMetazoa"/>
        </authorList>
    </citation>
    <scope>IDENTIFICATION</scope>
</reference>
<dbReference type="GO" id="GO:0042554">
    <property type="term" value="P:superoxide anion generation"/>
    <property type="evidence" value="ECO:0007669"/>
    <property type="project" value="TreeGrafter"/>
</dbReference>
<dbReference type="GO" id="GO:0006952">
    <property type="term" value="P:defense response"/>
    <property type="evidence" value="ECO:0007669"/>
    <property type="project" value="TreeGrafter"/>
</dbReference>
<evidence type="ECO:0000259" key="2">
    <source>
        <dbReference type="Pfam" id="PF08030"/>
    </source>
</evidence>
<sequence length="134" mass="15857">MELLNELEMEQNEYGTLMDRFLDMHMYITSALQRTDVKALGLQMALDLIHKEKNIDLITGLKTRTQTGRPSWDKIMQIYPFYWYVKLLVLKYFKELKDSGYGPVTVFYCGSPVLARVLSVKSQYYGFKFRKENF</sequence>
<name>A0A1X7TJB0_AMPQE</name>
<evidence type="ECO:0000256" key="1">
    <source>
        <dbReference type="ARBA" id="ARBA00023002"/>
    </source>
</evidence>
<dbReference type="STRING" id="400682.A0A1X7TJB0"/>
<protein>
    <recommendedName>
        <fullName evidence="2">Ferric reductase NAD binding domain-containing protein</fullName>
    </recommendedName>
</protein>
<dbReference type="PANTHER" id="PTHR11972">
    <property type="entry name" value="NADPH OXIDASE"/>
    <property type="match status" value="1"/>
</dbReference>
<dbReference type="Gene3D" id="3.40.50.80">
    <property type="entry name" value="Nucleotide-binding domain of ferredoxin-NADP reductase (FNR) module"/>
    <property type="match status" value="1"/>
</dbReference>
<accession>A0A1X7TJB0</accession>
<proteinExistence type="predicted"/>
<dbReference type="GO" id="GO:0016175">
    <property type="term" value="F:superoxide-generating NAD(P)H oxidase activity"/>
    <property type="evidence" value="ECO:0007669"/>
    <property type="project" value="TreeGrafter"/>
</dbReference>
<dbReference type="Pfam" id="PF08030">
    <property type="entry name" value="NAD_binding_6"/>
    <property type="match status" value="1"/>
</dbReference>
<dbReference type="InParanoid" id="A0A1X7TJB0"/>
<feature type="domain" description="Ferric reductase NAD binding" evidence="2">
    <location>
        <begin position="3"/>
        <end position="117"/>
    </location>
</feature>
<dbReference type="eggNOG" id="KOG0039">
    <property type="taxonomic scope" value="Eukaryota"/>
</dbReference>
<dbReference type="OrthoDB" id="167398at2759"/>